<dbReference type="Proteomes" id="UP000319462">
    <property type="component" value="Chromosome 32"/>
</dbReference>
<dbReference type="GO" id="GO:0004674">
    <property type="term" value="F:protein serine/threonine kinase activity"/>
    <property type="evidence" value="ECO:0007669"/>
    <property type="project" value="UniProtKB-KW"/>
</dbReference>
<feature type="domain" description="Protein kinase" evidence="9">
    <location>
        <begin position="1261"/>
        <end position="1525"/>
    </location>
</feature>
<evidence type="ECO:0000256" key="1">
    <source>
        <dbReference type="ARBA" id="ARBA00022527"/>
    </source>
</evidence>
<dbReference type="PANTHER" id="PTHR11584:SF369">
    <property type="entry name" value="MITOGEN-ACTIVATED PROTEIN KINASE KINASE KINASE 19-RELATED"/>
    <property type="match status" value="1"/>
</dbReference>
<dbReference type="SUPFAM" id="SSF56112">
    <property type="entry name" value="Protein kinase-like (PK-like)"/>
    <property type="match status" value="1"/>
</dbReference>
<dbReference type="Gene3D" id="1.10.510.10">
    <property type="entry name" value="Transferase(Phosphotransferase) domain 1"/>
    <property type="match status" value="1"/>
</dbReference>
<reference evidence="10 11" key="1">
    <citation type="submission" date="2018-09" db="EMBL/GenBank/DDBJ databases">
        <authorList>
            <person name="Peiro R."/>
            <person name="Begona"/>
            <person name="Cbmso G."/>
            <person name="Lopez M."/>
            <person name="Gonzalez S."/>
        </authorList>
    </citation>
    <scope>NUCLEOTIDE SEQUENCE [LARGE SCALE GENOMIC DNA]</scope>
</reference>
<dbReference type="PROSITE" id="PS00107">
    <property type="entry name" value="PROTEIN_KINASE_ATP"/>
    <property type="match status" value="1"/>
</dbReference>
<proteinExistence type="predicted"/>
<dbReference type="PANTHER" id="PTHR11584">
    <property type="entry name" value="SERINE/THREONINE PROTEIN KINASE"/>
    <property type="match status" value="1"/>
</dbReference>
<evidence type="ECO:0000256" key="6">
    <source>
        <dbReference type="PROSITE-ProRule" id="PRU10141"/>
    </source>
</evidence>
<dbReference type="FunFam" id="1.10.510.10:FF:001274">
    <property type="entry name" value="Putative serine/threonine protein kinase"/>
    <property type="match status" value="1"/>
</dbReference>
<keyword evidence="8" id="KW-0812">Transmembrane</keyword>
<evidence type="ECO:0000256" key="8">
    <source>
        <dbReference type="SAM" id="Phobius"/>
    </source>
</evidence>
<keyword evidence="2" id="KW-0808">Transferase</keyword>
<name>A0A3P3ZEL2_LEIBR</name>
<evidence type="ECO:0000256" key="2">
    <source>
        <dbReference type="ARBA" id="ARBA00022679"/>
    </source>
</evidence>
<evidence type="ECO:0000313" key="10">
    <source>
        <dbReference type="EMBL" id="SYZ68597.1"/>
    </source>
</evidence>
<keyword evidence="8" id="KW-1133">Transmembrane helix</keyword>
<accession>A0A3P3ZEL2</accession>
<protein>
    <submittedName>
        <fullName evidence="10">Repressor_of_differentiation_kinase_1</fullName>
    </submittedName>
</protein>
<dbReference type="InterPro" id="IPR017441">
    <property type="entry name" value="Protein_kinase_ATP_BS"/>
</dbReference>
<keyword evidence="4 10" id="KW-0418">Kinase</keyword>
<dbReference type="SMART" id="SM00220">
    <property type="entry name" value="S_TKc"/>
    <property type="match status" value="1"/>
</dbReference>
<evidence type="ECO:0000256" key="7">
    <source>
        <dbReference type="SAM" id="MobiDB-lite"/>
    </source>
</evidence>
<feature type="transmembrane region" description="Helical" evidence="8">
    <location>
        <begin position="323"/>
        <end position="345"/>
    </location>
</feature>
<feature type="compositionally biased region" description="Polar residues" evidence="7">
    <location>
        <begin position="1136"/>
        <end position="1146"/>
    </location>
</feature>
<feature type="binding site" evidence="6">
    <location>
        <position position="1289"/>
    </location>
    <ligand>
        <name>ATP</name>
        <dbReference type="ChEBI" id="CHEBI:30616"/>
    </ligand>
</feature>
<dbReference type="Pfam" id="PF00069">
    <property type="entry name" value="Pkinase"/>
    <property type="match status" value="1"/>
</dbReference>
<evidence type="ECO:0000256" key="5">
    <source>
        <dbReference type="ARBA" id="ARBA00022840"/>
    </source>
</evidence>
<dbReference type="GO" id="GO:0005524">
    <property type="term" value="F:ATP binding"/>
    <property type="evidence" value="ECO:0007669"/>
    <property type="project" value="UniProtKB-UniRule"/>
</dbReference>
<keyword evidence="1" id="KW-0723">Serine/threonine-protein kinase</keyword>
<keyword evidence="8" id="KW-0472">Membrane</keyword>
<gene>
    <name evidence="10" type="ORF">LBRM2904_32.0840</name>
</gene>
<keyword evidence="5 6" id="KW-0067">ATP-binding</keyword>
<dbReference type="InterPro" id="IPR011009">
    <property type="entry name" value="Kinase-like_dom_sf"/>
</dbReference>
<feature type="transmembrane region" description="Helical" evidence="8">
    <location>
        <begin position="685"/>
        <end position="709"/>
    </location>
</feature>
<keyword evidence="3 6" id="KW-0547">Nucleotide-binding</keyword>
<dbReference type="EMBL" id="LS997631">
    <property type="protein sequence ID" value="SYZ68597.1"/>
    <property type="molecule type" value="Genomic_DNA"/>
</dbReference>
<evidence type="ECO:0000256" key="3">
    <source>
        <dbReference type="ARBA" id="ARBA00022741"/>
    </source>
</evidence>
<organism evidence="10 11">
    <name type="scientific">Leishmania braziliensis MHOM/BR/75/M2904</name>
    <dbReference type="NCBI Taxonomy" id="420245"/>
    <lineage>
        <taxon>Eukaryota</taxon>
        <taxon>Discoba</taxon>
        <taxon>Euglenozoa</taxon>
        <taxon>Kinetoplastea</taxon>
        <taxon>Metakinetoplastina</taxon>
        <taxon>Trypanosomatida</taxon>
        <taxon>Trypanosomatidae</taxon>
        <taxon>Leishmaniinae</taxon>
        <taxon>Leishmania</taxon>
        <taxon>Leishmania braziliensis species complex</taxon>
    </lineage>
</organism>
<sequence length="1526" mass="166707">MRDSNNLRHFFIDAKHSCRSSDSTGTGDITLRGDELISPRTIVMSPGPPTASGAAKASTAPETMLVSRQSIPSGARSSVTCGGATTSMWYDPTISNFASQSCGSVIRVLPTAGSDATRELNTTMPSLNAVNTTHSTSQPGQYYSLLNLQQSHLNNASTTVGTPSTLIRNATIPMYIQSCLNQSNRNNMSLSMSLQKQKDANADEGDYADGRRIMIHNPLKGHLFSCSSDSSLDNSIYQPELIVAAPSSAQKASSDLGNRLDATLGFCGEETAQGLVAEQVEGPCDEKRVNLIEVRAIDSDDEPSSLEEQEPQVCCTLSSLPTFASIMCLGAIVVGLLGFLPFYVVGVQSNSRTTEYLLREVMTSAVAITQDSLSMLPAFVRIVTFNYMKRHNTTLEETDLAEDPDQLLASLLMVLARFDTSISYLRLIYEGGLYTSAGYTDLSPADGDQMQKLYGGYSCTQNTVPLLEVYKDSITVVEPPKVLGYFDFHHEITHMGSAMNQIVKTWAANPQNNTRWLPASDNASSTYFNFVMPFTVNGTLGYCEAGALSNVIIREATALATFLREHGSIFLVDATRNILVGNSWGQSIQNRVEDSTSGSAIYVPTRIYEITEPIIRAAMKVVNESGSLTEVLKSRNTTLITFPFKGNNALLNLTRVTDTYGLDLVLGVVALRGDFKKSFSTARTAAITVTVLVVVIAAVAAMMIVWFVVREMKRLIPQLIRASNLEVSHSDKEHRVQGWLAYITEIRCIHEAFVRVERSLREMRTFVPAAVMTLAPSDDSHSDVDLADGKTRRVRTRFNANIVKDNTNEFSRVDVAMVLVDVHRAVDTTEACFIMDIISQRAEEYTGYIESVSSSSFFVNFGTQSQNPLVVSKICRFAFEVHRSMPESIRSRVVCFAVRMPFLVGTCGARHSKARVVFDTQRMLDISKVLWDIGCHVASTTDTLSHFATSSAQIPWYRIDCVRFPDEVSQVTLCELRDPWSSLQDNANMPKKMGDGLSKMCKGEYKEALMIFDSAHSENVQLKRLRQICVDRVASGDTTKYIHLIQDVYVLDTTSSSQEDMVMGGGAAMFDYDAGVSIDVATSTSGMGDPFKETPVFARSFRGSIAGMPPPVLAQPVAHASFPVAHQAAPTRKSKTSLTPSVTTGGETPELSHLTERAVTTAMGPRELSAGAPLVAGVNGSDPGFPPFHPQISDATTVAASVPGSSPPWGVQDDTESETPSFLTNAFVFESSVVSTDALGAAVQGGDEPQVLRDVNQHEWQVSLYPIGSGAFSFIYLGMSDDGVQVAIKRIPRLHRGIKEEEMVSEVCTCAKLRHPNIVPYISCCVTQSYLAIIMEYMPGGSLHDIIDNFGKLPRTVVRRFMLDIVNGLAYLHESTTHGDVKPHNILLGVDGVCKLSDFGSASDKLTEVCCVDEDRLMRGTAVYISPEGARNLPLTSASDIYSLGISFLEMVLGRLPWKWADDERTDALPLRHNHEFVQCLTANAIVVDIPDDLDNDMRELALASCAENPENRPTAQELLSFAFLI</sequence>
<evidence type="ECO:0000313" key="11">
    <source>
        <dbReference type="Proteomes" id="UP000319462"/>
    </source>
</evidence>
<evidence type="ECO:0000256" key="4">
    <source>
        <dbReference type="ARBA" id="ARBA00022777"/>
    </source>
</evidence>
<dbReference type="PROSITE" id="PS50011">
    <property type="entry name" value="PROTEIN_KINASE_DOM"/>
    <property type="match status" value="1"/>
</dbReference>
<dbReference type="InterPro" id="IPR000719">
    <property type="entry name" value="Prot_kinase_dom"/>
</dbReference>
<feature type="region of interest" description="Disordered" evidence="7">
    <location>
        <begin position="1126"/>
        <end position="1149"/>
    </location>
</feature>
<evidence type="ECO:0000259" key="9">
    <source>
        <dbReference type="PROSITE" id="PS50011"/>
    </source>
</evidence>